<accession>A0A6G1CCS3</accession>
<reference evidence="3 4" key="1">
    <citation type="submission" date="2019-11" db="EMBL/GenBank/DDBJ databases">
        <title>Whole genome sequence of Oryza granulata.</title>
        <authorList>
            <person name="Li W."/>
        </authorList>
    </citation>
    <scope>NUCLEOTIDE SEQUENCE [LARGE SCALE GENOMIC DNA]</scope>
    <source>
        <strain evidence="4">cv. Menghai</strain>
        <tissue evidence="3">Leaf</tissue>
    </source>
</reference>
<feature type="region of interest" description="Disordered" evidence="1">
    <location>
        <begin position="524"/>
        <end position="564"/>
    </location>
</feature>
<feature type="region of interest" description="Disordered" evidence="1">
    <location>
        <begin position="14"/>
        <end position="43"/>
    </location>
</feature>
<dbReference type="InterPro" id="IPR032675">
    <property type="entry name" value="LRR_dom_sf"/>
</dbReference>
<dbReference type="Gene3D" id="1.20.1280.50">
    <property type="match status" value="1"/>
</dbReference>
<evidence type="ECO:0000313" key="3">
    <source>
        <dbReference type="EMBL" id="KAF0897807.1"/>
    </source>
</evidence>
<evidence type="ECO:0000256" key="1">
    <source>
        <dbReference type="SAM" id="MobiDB-lite"/>
    </source>
</evidence>
<dbReference type="EMBL" id="SPHZ02000009">
    <property type="protein sequence ID" value="KAF0897807.1"/>
    <property type="molecule type" value="Genomic_DNA"/>
</dbReference>
<feature type="compositionally biased region" description="Basic and acidic residues" evidence="1">
    <location>
        <begin position="533"/>
        <end position="564"/>
    </location>
</feature>
<dbReference type="Proteomes" id="UP000479710">
    <property type="component" value="Unassembled WGS sequence"/>
</dbReference>
<name>A0A6G1CCS3_9ORYZ</name>
<evidence type="ECO:0000259" key="2">
    <source>
        <dbReference type="PROSITE" id="PS50181"/>
    </source>
</evidence>
<dbReference type="OrthoDB" id="683801at2759"/>
<protein>
    <recommendedName>
        <fullName evidence="2">F-box domain-containing protein</fullName>
    </recommendedName>
</protein>
<sequence length="564" mass="63062">MRWVSVSIAGNPFVGMQQGSAGQEPRRDGQAGLSGGGGGSGGGADRLSALPDAVLFRIVSHLKAREAVRTSELSKRWRHVWASAPRIDIRHPCACDDRADQVRFHDFVNILLLKRRPFAPLKALRLSWSHDGDANRWIAHAVRRGAEEIELTARHHRGFPSPDPEYTSFISPKIKVLRLTHVGMGIKSITQICCKCTSLEELELKNVHPLEGQIQSASLKRLSIINCSISDGFLVEAPNLISLCFIRPLSFESTEEANCSSENRRWEDDDDESGHDDDFFAIASDERFDDKRDNESDQDYGFSDEDSDDKIYSESDHDDDGPSSPYSVSKDSYDGNDGERESSESGDKEGDDPEGFDDDDHTVAYGEIADEYSSNGGPCCDEYGKNYGSCDSTNYGDMFSMLVKAARNSTAYPGEVLLRRQLEKCPMFNNLNTLALGEWCVVPDFNALSTILEKSPNVERLYLHLDMIHRRRWRIDPREGSFACNNLKKVKITCCKDDVLVHRLAQFLQDNGVPLESIFVRRTSSTHNGKGGRGRDSSAKRKAQDEVASRAVKLRREQNSRSPE</sequence>
<dbReference type="InterPro" id="IPR053781">
    <property type="entry name" value="F-box_AtFBL13-like"/>
</dbReference>
<dbReference type="SUPFAM" id="SSF52047">
    <property type="entry name" value="RNI-like"/>
    <property type="match status" value="1"/>
</dbReference>
<feature type="compositionally biased region" description="Gly residues" evidence="1">
    <location>
        <begin position="32"/>
        <end position="43"/>
    </location>
</feature>
<keyword evidence="4" id="KW-1185">Reference proteome</keyword>
<dbReference type="PROSITE" id="PS50181">
    <property type="entry name" value="FBOX"/>
    <property type="match status" value="1"/>
</dbReference>
<dbReference type="Pfam" id="PF00646">
    <property type="entry name" value="F-box"/>
    <property type="match status" value="1"/>
</dbReference>
<feature type="region of interest" description="Disordered" evidence="1">
    <location>
        <begin position="257"/>
        <end position="361"/>
    </location>
</feature>
<dbReference type="Gene3D" id="3.80.10.10">
    <property type="entry name" value="Ribonuclease Inhibitor"/>
    <property type="match status" value="1"/>
</dbReference>
<gene>
    <name evidence="3" type="ORF">E2562_000514</name>
</gene>
<dbReference type="InterPro" id="IPR036047">
    <property type="entry name" value="F-box-like_dom_sf"/>
</dbReference>
<feature type="domain" description="F-box" evidence="2">
    <location>
        <begin position="44"/>
        <end position="80"/>
    </location>
</feature>
<evidence type="ECO:0000313" key="4">
    <source>
        <dbReference type="Proteomes" id="UP000479710"/>
    </source>
</evidence>
<feature type="compositionally biased region" description="Acidic residues" evidence="1">
    <location>
        <begin position="349"/>
        <end position="360"/>
    </location>
</feature>
<dbReference type="AlphaFoldDB" id="A0A6G1CCS3"/>
<dbReference type="InterPro" id="IPR053197">
    <property type="entry name" value="F-box_SCFL_complex_component"/>
</dbReference>
<dbReference type="InterPro" id="IPR001810">
    <property type="entry name" value="F-box_dom"/>
</dbReference>
<organism evidence="3 4">
    <name type="scientific">Oryza meyeriana var. granulata</name>
    <dbReference type="NCBI Taxonomy" id="110450"/>
    <lineage>
        <taxon>Eukaryota</taxon>
        <taxon>Viridiplantae</taxon>
        <taxon>Streptophyta</taxon>
        <taxon>Embryophyta</taxon>
        <taxon>Tracheophyta</taxon>
        <taxon>Spermatophyta</taxon>
        <taxon>Magnoliopsida</taxon>
        <taxon>Liliopsida</taxon>
        <taxon>Poales</taxon>
        <taxon>Poaceae</taxon>
        <taxon>BOP clade</taxon>
        <taxon>Oryzoideae</taxon>
        <taxon>Oryzeae</taxon>
        <taxon>Oryzinae</taxon>
        <taxon>Oryza</taxon>
        <taxon>Oryza meyeriana</taxon>
    </lineage>
</organism>
<feature type="compositionally biased region" description="Basic and acidic residues" evidence="1">
    <location>
        <begin position="284"/>
        <end position="295"/>
    </location>
</feature>
<dbReference type="SMART" id="SM00256">
    <property type="entry name" value="FBOX"/>
    <property type="match status" value="1"/>
</dbReference>
<feature type="compositionally biased region" description="Basic and acidic residues" evidence="1">
    <location>
        <begin position="331"/>
        <end position="348"/>
    </location>
</feature>
<dbReference type="CDD" id="cd22160">
    <property type="entry name" value="F-box_AtFBL13-like"/>
    <property type="match status" value="1"/>
</dbReference>
<feature type="compositionally biased region" description="Acidic residues" evidence="1">
    <location>
        <begin position="296"/>
        <end position="308"/>
    </location>
</feature>
<dbReference type="PANTHER" id="PTHR34223:SF81">
    <property type="entry name" value="OS08G0281600 PROTEIN"/>
    <property type="match status" value="1"/>
</dbReference>
<dbReference type="PANTHER" id="PTHR34223">
    <property type="entry name" value="OS11G0201299 PROTEIN"/>
    <property type="match status" value="1"/>
</dbReference>
<dbReference type="SUPFAM" id="SSF81383">
    <property type="entry name" value="F-box domain"/>
    <property type="match status" value="1"/>
</dbReference>
<proteinExistence type="predicted"/>
<comment type="caution">
    <text evidence="3">The sequence shown here is derived from an EMBL/GenBank/DDBJ whole genome shotgun (WGS) entry which is preliminary data.</text>
</comment>